<reference evidence="2 3" key="1">
    <citation type="submission" date="2014-04" db="EMBL/GenBank/DDBJ databases">
        <authorList>
            <consortium name="DOE Joint Genome Institute"/>
            <person name="Kuo A."/>
            <person name="Zuccaro A."/>
            <person name="Kohler A."/>
            <person name="Nagy L.G."/>
            <person name="Floudas D."/>
            <person name="Copeland A."/>
            <person name="Barry K.W."/>
            <person name="Cichocki N."/>
            <person name="Veneault-Fourrey C."/>
            <person name="LaButti K."/>
            <person name="Lindquist E.A."/>
            <person name="Lipzen A."/>
            <person name="Lundell T."/>
            <person name="Morin E."/>
            <person name="Murat C."/>
            <person name="Sun H."/>
            <person name="Tunlid A."/>
            <person name="Henrissat B."/>
            <person name="Grigoriev I.V."/>
            <person name="Hibbett D.S."/>
            <person name="Martin F."/>
            <person name="Nordberg H.P."/>
            <person name="Cantor M.N."/>
            <person name="Hua S.X."/>
        </authorList>
    </citation>
    <scope>NUCLEOTIDE SEQUENCE [LARGE SCALE GENOMIC DNA]</scope>
    <source>
        <strain evidence="2 3">MAFF 305830</strain>
    </source>
</reference>
<dbReference type="Proteomes" id="UP000054097">
    <property type="component" value="Unassembled WGS sequence"/>
</dbReference>
<dbReference type="EMBL" id="KN824286">
    <property type="protein sequence ID" value="KIM29896.1"/>
    <property type="molecule type" value="Genomic_DNA"/>
</dbReference>
<evidence type="ECO:0000313" key="3">
    <source>
        <dbReference type="Proteomes" id="UP000054097"/>
    </source>
</evidence>
<dbReference type="HOGENOM" id="CLU_1679019_0_0_1"/>
<accession>A0A0C3BEL0</accession>
<feature type="compositionally biased region" description="Low complexity" evidence="1">
    <location>
        <begin position="40"/>
        <end position="57"/>
    </location>
</feature>
<reference evidence="3" key="2">
    <citation type="submission" date="2015-01" db="EMBL/GenBank/DDBJ databases">
        <title>Evolutionary Origins and Diversification of the Mycorrhizal Mutualists.</title>
        <authorList>
            <consortium name="DOE Joint Genome Institute"/>
            <consortium name="Mycorrhizal Genomics Consortium"/>
            <person name="Kohler A."/>
            <person name="Kuo A."/>
            <person name="Nagy L.G."/>
            <person name="Floudas D."/>
            <person name="Copeland A."/>
            <person name="Barry K.W."/>
            <person name="Cichocki N."/>
            <person name="Veneault-Fourrey C."/>
            <person name="LaButti K."/>
            <person name="Lindquist E.A."/>
            <person name="Lipzen A."/>
            <person name="Lundell T."/>
            <person name="Morin E."/>
            <person name="Murat C."/>
            <person name="Riley R."/>
            <person name="Ohm R."/>
            <person name="Sun H."/>
            <person name="Tunlid A."/>
            <person name="Henrissat B."/>
            <person name="Grigoriev I.V."/>
            <person name="Hibbett D.S."/>
            <person name="Martin F."/>
        </authorList>
    </citation>
    <scope>NUCLEOTIDE SEQUENCE [LARGE SCALE GENOMIC DNA]</scope>
    <source>
        <strain evidence="3">MAFF 305830</strain>
    </source>
</reference>
<proteinExistence type="predicted"/>
<organism evidence="2 3">
    <name type="scientific">Serendipita vermifera MAFF 305830</name>
    <dbReference type="NCBI Taxonomy" id="933852"/>
    <lineage>
        <taxon>Eukaryota</taxon>
        <taxon>Fungi</taxon>
        <taxon>Dikarya</taxon>
        <taxon>Basidiomycota</taxon>
        <taxon>Agaricomycotina</taxon>
        <taxon>Agaricomycetes</taxon>
        <taxon>Sebacinales</taxon>
        <taxon>Serendipitaceae</taxon>
        <taxon>Serendipita</taxon>
    </lineage>
</organism>
<sequence>MARKKNAQNSVNAPQSKAEEQSGIKGRLRRSKRQSLGDISSTTTTTRTTRTSTRASTPSQHRRPASRLETPKNCPSKKPRSSSKGSRGTLISRIRKANGRRTPQPIAESRGLEASQVTTLGISEDRFKESLINGPCPSRILRLCARISNSVVALPVS</sequence>
<evidence type="ECO:0000313" key="2">
    <source>
        <dbReference type="EMBL" id="KIM29896.1"/>
    </source>
</evidence>
<keyword evidence="3" id="KW-1185">Reference proteome</keyword>
<dbReference type="AlphaFoldDB" id="A0A0C3BEL0"/>
<protein>
    <submittedName>
        <fullName evidence="2">Uncharacterized protein</fullName>
    </submittedName>
</protein>
<name>A0A0C3BEL0_SERVB</name>
<feature type="region of interest" description="Disordered" evidence="1">
    <location>
        <begin position="1"/>
        <end position="111"/>
    </location>
</feature>
<gene>
    <name evidence="2" type="ORF">M408DRAFT_98348</name>
</gene>
<evidence type="ECO:0000256" key="1">
    <source>
        <dbReference type="SAM" id="MobiDB-lite"/>
    </source>
</evidence>